<dbReference type="InterPro" id="IPR027417">
    <property type="entry name" value="P-loop_NTPase"/>
</dbReference>
<dbReference type="SUPFAM" id="SSF48295">
    <property type="entry name" value="TrpR-like"/>
    <property type="match status" value="1"/>
</dbReference>
<evidence type="ECO:0000313" key="15">
    <source>
        <dbReference type="Proteomes" id="UP000013893"/>
    </source>
</evidence>
<feature type="region of interest" description="Domain IV, binds dsDNA" evidence="8">
    <location>
        <begin position="333"/>
        <end position="452"/>
    </location>
</feature>
<organism evidence="14 15">
    <name type="scientific">Candidatus Saccharimonas aalborgensis</name>
    <dbReference type="NCBI Taxonomy" id="1332188"/>
    <lineage>
        <taxon>Bacteria</taxon>
        <taxon>Candidatus Saccharimonadota</taxon>
        <taxon>Candidatus Saccharimonadia</taxon>
        <taxon>Candidatus Saccharimonadales</taxon>
        <taxon>Candidatus Saccharimonadaceae</taxon>
        <taxon>Candidatus Saccharimonas</taxon>
    </lineage>
</organism>
<dbReference type="GO" id="GO:0005737">
    <property type="term" value="C:cytoplasm"/>
    <property type="evidence" value="ECO:0007669"/>
    <property type="project" value="UniProtKB-SubCell"/>
</dbReference>
<name>R4PYE4_9BACT</name>
<evidence type="ECO:0000256" key="10">
    <source>
        <dbReference type="RuleBase" id="RU000577"/>
    </source>
</evidence>
<dbReference type="CDD" id="cd00009">
    <property type="entry name" value="AAA"/>
    <property type="match status" value="1"/>
</dbReference>
<dbReference type="PRINTS" id="PR00051">
    <property type="entry name" value="DNAA"/>
</dbReference>
<evidence type="ECO:0000256" key="4">
    <source>
        <dbReference type="ARBA" id="ARBA00022741"/>
    </source>
</evidence>
<dbReference type="Pfam" id="PF00308">
    <property type="entry name" value="Bac_DnaA"/>
    <property type="match status" value="1"/>
</dbReference>
<evidence type="ECO:0000256" key="8">
    <source>
        <dbReference type="HAMAP-Rule" id="MF_00377"/>
    </source>
</evidence>
<dbReference type="InterPro" id="IPR013159">
    <property type="entry name" value="DnaA_C"/>
</dbReference>
<dbReference type="SMART" id="SM00760">
    <property type="entry name" value="Bac_DnaA_C"/>
    <property type="match status" value="1"/>
</dbReference>
<comment type="subcellular location">
    <subcellularLocation>
        <location evidence="8">Cytoplasm</location>
    </subcellularLocation>
</comment>
<dbReference type="PANTHER" id="PTHR30050">
    <property type="entry name" value="CHROMOSOMAL REPLICATION INITIATOR PROTEIN DNAA"/>
    <property type="match status" value="1"/>
</dbReference>
<dbReference type="InterPro" id="IPR020591">
    <property type="entry name" value="Chromosome_initiator_DnaA-like"/>
</dbReference>
<evidence type="ECO:0000256" key="11">
    <source>
        <dbReference type="RuleBase" id="RU004227"/>
    </source>
</evidence>
<protein>
    <recommendedName>
        <fullName evidence="8 9">Chromosomal replication initiator protein DnaA</fullName>
    </recommendedName>
</protein>
<dbReference type="InterPro" id="IPR003593">
    <property type="entry name" value="AAA+_ATPase"/>
</dbReference>
<dbReference type="GO" id="GO:0006270">
    <property type="term" value="P:DNA replication initiation"/>
    <property type="evidence" value="ECO:0007669"/>
    <property type="project" value="UniProtKB-UniRule"/>
</dbReference>
<dbReference type="PATRIC" id="fig|1332188.3.peg.510"/>
<dbReference type="InterPro" id="IPR013317">
    <property type="entry name" value="DnaA_dom"/>
</dbReference>
<dbReference type="RefSeq" id="WP_015641676.1">
    <property type="nucleotide sequence ID" value="NC_021219.1"/>
</dbReference>
<dbReference type="SMART" id="SM00382">
    <property type="entry name" value="AAA"/>
    <property type="match status" value="1"/>
</dbReference>
<evidence type="ECO:0000256" key="3">
    <source>
        <dbReference type="ARBA" id="ARBA00022705"/>
    </source>
</evidence>
<dbReference type="PANTHER" id="PTHR30050:SF2">
    <property type="entry name" value="CHROMOSOMAL REPLICATION INITIATOR PROTEIN DNAA"/>
    <property type="match status" value="1"/>
</dbReference>
<evidence type="ECO:0000259" key="12">
    <source>
        <dbReference type="SMART" id="SM00382"/>
    </source>
</evidence>
<feature type="binding site" evidence="8">
    <location>
        <position position="161"/>
    </location>
    <ligand>
        <name>ATP</name>
        <dbReference type="ChEBI" id="CHEBI:30616"/>
    </ligand>
</feature>
<accession>R4PYE4</accession>
<dbReference type="Gene3D" id="1.10.8.60">
    <property type="match status" value="1"/>
</dbReference>
<dbReference type="HAMAP" id="MF_00377">
    <property type="entry name" value="DnaA_bact"/>
    <property type="match status" value="1"/>
</dbReference>
<dbReference type="GO" id="GO:0008289">
    <property type="term" value="F:lipid binding"/>
    <property type="evidence" value="ECO:0007669"/>
    <property type="project" value="UniProtKB-KW"/>
</dbReference>
<sequence>MYHSLWQSVLGEIELTVSHANFTTWFKNTELLECSSDRVVVGVPNVFAIRQFEVKFNDQIVSILKKNGVEPLRVSYVVKTVKKSIISRETTANNSELDHRVDDLLDKKHLPSQQTTSLNPRYTFDSFIVGSSNDLAYTACQAVAANPGTKYNPLFIYGGVGLGKTHLLQAVGNEIVKNKSSTRVVYISSETFVKEFLESIRFKKAGFSDKYRNVDVLIVDDMQFIAGKEKTQEEFFHTFNALHQSNKQIIIGSDKPPRSIPTLTERLRSRFEWGMAIDIQMPDFETRCAIVETKASAAGIVLERETIEYLAKNIKTNIRELEGALNQLLAYAEMRGVSPDITTAEGLIGNVRHSRPQHVTAKQIIDKTARHFQIDSKEICGEKRDKHIVVPRQIAMYLLRSELHLSFPRIANELGRKDHTTAIHSVEKIERSIKLDFLIREQVAEIRDKLYV</sequence>
<keyword evidence="2 8" id="KW-0963">Cytoplasm</keyword>
<feature type="binding site" evidence="8">
    <location>
        <position position="165"/>
    </location>
    <ligand>
        <name>ATP</name>
        <dbReference type="ChEBI" id="CHEBI:30616"/>
    </ligand>
</feature>
<comment type="subunit">
    <text evidence="8">Oligomerizes as a right-handed, spiral filament on DNA at oriC.</text>
</comment>
<dbReference type="GO" id="GO:0003688">
    <property type="term" value="F:DNA replication origin binding"/>
    <property type="evidence" value="ECO:0007669"/>
    <property type="project" value="UniProtKB-UniRule"/>
</dbReference>
<comment type="domain">
    <text evidence="8">Domain I is involved in oligomerization and binding regulators, domain II is flexibile and of varying length in different bacteria, domain III forms the AAA+ region, while domain IV binds dsDNA.</text>
</comment>
<dbReference type="InterPro" id="IPR024633">
    <property type="entry name" value="DnaA_N_dom"/>
</dbReference>
<feature type="domain" description="AAA+ ATPase" evidence="12">
    <location>
        <begin position="150"/>
        <end position="280"/>
    </location>
</feature>
<feature type="binding site" evidence="8">
    <location>
        <position position="163"/>
    </location>
    <ligand>
        <name>ATP</name>
        <dbReference type="ChEBI" id="CHEBI:30616"/>
    </ligand>
</feature>
<evidence type="ECO:0000256" key="9">
    <source>
        <dbReference type="NCBIfam" id="TIGR00362"/>
    </source>
</evidence>
<evidence type="ECO:0000256" key="2">
    <source>
        <dbReference type="ARBA" id="ARBA00022490"/>
    </source>
</evidence>
<dbReference type="Gene3D" id="3.30.300.180">
    <property type="match status" value="1"/>
</dbReference>
<dbReference type="FunFam" id="3.40.50.300:FF:000668">
    <property type="entry name" value="Chromosomal replication initiator protein DnaA"/>
    <property type="match status" value="1"/>
</dbReference>
<gene>
    <name evidence="8 14" type="primary">dnaA</name>
    <name evidence="14" type="ORF">L336_0522</name>
</gene>
<keyword evidence="3 8" id="KW-0235">DNA replication</keyword>
<reference evidence="14 15" key="1">
    <citation type="journal article" date="2013" name="Nat. Biotechnol.">
        <title>Genome sequences of rare, uncultured bacteria obtained by differential coverage binning of multiple metagenomes.</title>
        <authorList>
            <person name="Albertsen M."/>
            <person name="Hugenholtz P."/>
            <person name="Skarshewski A."/>
            <person name="Nielsen K.L."/>
            <person name="Tyson G.W."/>
            <person name="Nielsen P.H."/>
        </authorList>
    </citation>
    <scope>NUCLEOTIDE SEQUENCE [LARGE SCALE GENOMIC DNA]</scope>
    <source>
        <strain evidence="14">TM71</strain>
    </source>
</reference>
<dbReference type="Proteomes" id="UP000013893">
    <property type="component" value="Chromosome"/>
</dbReference>
<dbReference type="AlphaFoldDB" id="R4PYE4"/>
<keyword evidence="5 8" id="KW-0067">ATP-binding</keyword>
<feature type="domain" description="Chromosomal replication initiator DnaA C-terminal" evidence="13">
    <location>
        <begin position="360"/>
        <end position="429"/>
    </location>
</feature>
<dbReference type="Gene3D" id="3.40.50.300">
    <property type="entry name" value="P-loop containing nucleotide triphosphate hydrolases"/>
    <property type="match status" value="1"/>
</dbReference>
<keyword evidence="7 8" id="KW-0238">DNA-binding</keyword>
<keyword evidence="6 8" id="KW-0446">Lipid-binding</keyword>
<evidence type="ECO:0000313" key="14">
    <source>
        <dbReference type="EMBL" id="AGL62226.1"/>
    </source>
</evidence>
<evidence type="ECO:0000256" key="1">
    <source>
        <dbReference type="ARBA" id="ARBA00006583"/>
    </source>
</evidence>
<dbReference type="STRING" id="1332188.L336_0522"/>
<dbReference type="Pfam" id="PF08299">
    <property type="entry name" value="Bac_DnaA_C"/>
    <property type="match status" value="1"/>
</dbReference>
<dbReference type="InterPro" id="IPR001957">
    <property type="entry name" value="Chromosome_initiator_DnaA"/>
</dbReference>
<dbReference type="InterPro" id="IPR010921">
    <property type="entry name" value="Trp_repressor/repl_initiator"/>
</dbReference>
<dbReference type="HOGENOM" id="CLU_026910_3_1_0"/>
<evidence type="ECO:0000259" key="13">
    <source>
        <dbReference type="SMART" id="SM00760"/>
    </source>
</evidence>
<comment type="function">
    <text evidence="8 10">Plays an essential role in the initiation and regulation of chromosomal replication. ATP-DnaA binds to the origin of replication (oriC) to initiate formation of the DNA replication initiation complex once per cell cycle. Binds the DnaA box (a 9 base pair repeat at the origin) and separates the double-stranded (ds)DNA. Forms a right-handed helical filament on oriC DNA; dsDNA binds to the exterior of the filament while single-stranded (ss)DNA is stabiized in the filament's interior. The ATP-DnaA-oriC complex binds and stabilizes one strand of the AT-rich DNA unwinding element (DUE), permitting loading of DNA polymerase. After initiation quickly degrades to an ADP-DnaA complex that is not apt for DNA replication. Binds acidic phospholipids.</text>
</comment>
<evidence type="ECO:0000256" key="7">
    <source>
        <dbReference type="ARBA" id="ARBA00023125"/>
    </source>
</evidence>
<feature type="binding site" evidence="8">
    <location>
        <position position="164"/>
    </location>
    <ligand>
        <name>ATP</name>
        <dbReference type="ChEBI" id="CHEBI:30616"/>
    </ligand>
</feature>
<dbReference type="CDD" id="cd06571">
    <property type="entry name" value="Bac_DnaA_C"/>
    <property type="match status" value="1"/>
</dbReference>
<dbReference type="Pfam" id="PF11638">
    <property type="entry name" value="DnaA_N"/>
    <property type="match status" value="1"/>
</dbReference>
<dbReference type="NCBIfam" id="TIGR00362">
    <property type="entry name" value="DnaA"/>
    <property type="match status" value="1"/>
</dbReference>
<dbReference type="KEGG" id="saal:L336_0522"/>
<dbReference type="InterPro" id="IPR038454">
    <property type="entry name" value="DnaA_N_sf"/>
</dbReference>
<keyword evidence="4 8" id="KW-0547">Nucleotide-binding</keyword>
<dbReference type="GO" id="GO:0005524">
    <property type="term" value="F:ATP binding"/>
    <property type="evidence" value="ECO:0007669"/>
    <property type="project" value="UniProtKB-UniRule"/>
</dbReference>
<keyword evidence="15" id="KW-1185">Reference proteome</keyword>
<feature type="region of interest" description="Domain I, interacts with DnaA modulators" evidence="8">
    <location>
        <begin position="1"/>
        <end position="91"/>
    </location>
</feature>
<dbReference type="GO" id="GO:0006275">
    <property type="term" value="P:regulation of DNA replication"/>
    <property type="evidence" value="ECO:0007669"/>
    <property type="project" value="UniProtKB-UniRule"/>
</dbReference>
<dbReference type="Gene3D" id="1.10.1750.10">
    <property type="match status" value="1"/>
</dbReference>
<dbReference type="OrthoDB" id="9807019at2"/>
<proteinExistence type="inferred from homology"/>
<dbReference type="SUPFAM" id="SSF52540">
    <property type="entry name" value="P-loop containing nucleoside triphosphate hydrolases"/>
    <property type="match status" value="1"/>
</dbReference>
<comment type="similarity">
    <text evidence="1 8 11">Belongs to the DnaA family.</text>
</comment>
<evidence type="ECO:0000256" key="5">
    <source>
        <dbReference type="ARBA" id="ARBA00022840"/>
    </source>
</evidence>
<comment type="caution">
    <text evidence="8">Lacks conserved residue(s) required for the propagation of feature annotation.</text>
</comment>
<evidence type="ECO:0000256" key="6">
    <source>
        <dbReference type="ARBA" id="ARBA00023121"/>
    </source>
</evidence>
<dbReference type="EMBL" id="CP005957">
    <property type="protein sequence ID" value="AGL62226.1"/>
    <property type="molecule type" value="Genomic_DNA"/>
</dbReference>
<dbReference type="GO" id="GO:0005886">
    <property type="term" value="C:plasma membrane"/>
    <property type="evidence" value="ECO:0007669"/>
    <property type="project" value="TreeGrafter"/>
</dbReference>